<evidence type="ECO:0000313" key="2">
    <source>
        <dbReference type="Proteomes" id="UP000198339"/>
    </source>
</evidence>
<accession>A0A239DEM2</accession>
<proteinExistence type="predicted"/>
<dbReference type="Proteomes" id="UP000198339">
    <property type="component" value="Unassembled WGS sequence"/>
</dbReference>
<sequence>MAEIADIVGVTGGAALDVLQERLRAVATEYRRVISVTPCDMPGAPSDETLSQRLAWVDAQLLNPIGKLLEALDPENRHMLSLWPEEVSPELVPDCDAIAEQLKGLQVLGWNVAIMIAKYRHHDLPHGPLIRYHIVAAIAEVLDEALPDLRPSRGTYDATTKQFYGVYPALVRRIFLEITGLNEQLDRLIKEQVDQRRR</sequence>
<dbReference type="EMBL" id="FZPA01000001">
    <property type="protein sequence ID" value="SNS30845.1"/>
    <property type="molecule type" value="Genomic_DNA"/>
</dbReference>
<keyword evidence="2" id="KW-1185">Reference proteome</keyword>
<organism evidence="1 2">
    <name type="scientific">Sphingopyxis indica</name>
    <dbReference type="NCBI Taxonomy" id="436663"/>
    <lineage>
        <taxon>Bacteria</taxon>
        <taxon>Pseudomonadati</taxon>
        <taxon>Pseudomonadota</taxon>
        <taxon>Alphaproteobacteria</taxon>
        <taxon>Sphingomonadales</taxon>
        <taxon>Sphingomonadaceae</taxon>
        <taxon>Sphingopyxis</taxon>
    </lineage>
</organism>
<dbReference type="AlphaFoldDB" id="A0A239DEM2"/>
<name>A0A239DEM2_9SPHN</name>
<protein>
    <submittedName>
        <fullName evidence="1">Uncharacterized protein</fullName>
    </submittedName>
</protein>
<gene>
    <name evidence="1" type="ORF">SAMN06295955_101231</name>
</gene>
<reference evidence="1 2" key="1">
    <citation type="submission" date="2017-06" db="EMBL/GenBank/DDBJ databases">
        <authorList>
            <person name="Kim H.J."/>
            <person name="Triplett B.A."/>
        </authorList>
    </citation>
    <scope>NUCLEOTIDE SEQUENCE [LARGE SCALE GENOMIC DNA]</scope>
    <source>
        <strain evidence="1 2">DS15</strain>
    </source>
</reference>
<evidence type="ECO:0000313" key="1">
    <source>
        <dbReference type="EMBL" id="SNS30845.1"/>
    </source>
</evidence>